<feature type="domain" description="Leucine-binding protein" evidence="5">
    <location>
        <begin position="28"/>
        <end position="366"/>
    </location>
</feature>
<accession>A0A4Q2U9Z9</accession>
<dbReference type="OrthoDB" id="5794591at2"/>
<keyword evidence="3" id="KW-0813">Transport</keyword>
<keyword evidence="2 4" id="KW-0732">Signal</keyword>
<comment type="similarity">
    <text evidence="1">Belongs to the leucine-binding protein family.</text>
</comment>
<keyword evidence="7" id="KW-1185">Reference proteome</keyword>
<evidence type="ECO:0000313" key="6">
    <source>
        <dbReference type="EMBL" id="RYC33332.1"/>
    </source>
</evidence>
<dbReference type="PANTHER" id="PTHR30483:SF6">
    <property type="entry name" value="PERIPLASMIC BINDING PROTEIN OF ABC TRANSPORTER FOR NATURAL AMINO ACIDS"/>
    <property type="match status" value="1"/>
</dbReference>
<feature type="signal peptide" evidence="4">
    <location>
        <begin position="1"/>
        <end position="22"/>
    </location>
</feature>
<name>A0A4Q2U9Z9_9HYPH</name>
<protein>
    <submittedName>
        <fullName evidence="6">ABC transporter substrate-binding protein</fullName>
    </submittedName>
</protein>
<evidence type="ECO:0000256" key="2">
    <source>
        <dbReference type="ARBA" id="ARBA00022729"/>
    </source>
</evidence>
<feature type="chain" id="PRO_5020914890" evidence="4">
    <location>
        <begin position="23"/>
        <end position="401"/>
    </location>
</feature>
<gene>
    <name evidence="6" type="ORF">D3273_02335</name>
</gene>
<dbReference type="InterPro" id="IPR051010">
    <property type="entry name" value="BCAA_transport"/>
</dbReference>
<dbReference type="Pfam" id="PF13458">
    <property type="entry name" value="Peripla_BP_6"/>
    <property type="match status" value="1"/>
</dbReference>
<dbReference type="Gene3D" id="3.40.50.2300">
    <property type="match status" value="2"/>
</dbReference>
<dbReference type="EMBL" id="QYBB01000002">
    <property type="protein sequence ID" value="RYC33332.1"/>
    <property type="molecule type" value="Genomic_DNA"/>
</dbReference>
<evidence type="ECO:0000256" key="3">
    <source>
        <dbReference type="ARBA" id="ARBA00022970"/>
    </source>
</evidence>
<proteinExistence type="inferred from homology"/>
<evidence type="ECO:0000259" key="5">
    <source>
        <dbReference type="Pfam" id="PF13458"/>
    </source>
</evidence>
<dbReference type="PANTHER" id="PTHR30483">
    <property type="entry name" value="LEUCINE-SPECIFIC-BINDING PROTEIN"/>
    <property type="match status" value="1"/>
</dbReference>
<dbReference type="CDD" id="cd06327">
    <property type="entry name" value="PBP1_SBP-like"/>
    <property type="match status" value="1"/>
</dbReference>
<dbReference type="AlphaFoldDB" id="A0A4Q2U9Z9"/>
<evidence type="ECO:0000256" key="1">
    <source>
        <dbReference type="ARBA" id="ARBA00010062"/>
    </source>
</evidence>
<dbReference type="SUPFAM" id="SSF53822">
    <property type="entry name" value="Periplasmic binding protein-like I"/>
    <property type="match status" value="1"/>
</dbReference>
<organism evidence="6 7">
    <name type="scientific">Lichenibacterium minor</name>
    <dbReference type="NCBI Taxonomy" id="2316528"/>
    <lineage>
        <taxon>Bacteria</taxon>
        <taxon>Pseudomonadati</taxon>
        <taxon>Pseudomonadota</taxon>
        <taxon>Alphaproteobacteria</taxon>
        <taxon>Hyphomicrobiales</taxon>
        <taxon>Lichenihabitantaceae</taxon>
        <taxon>Lichenibacterium</taxon>
    </lineage>
</organism>
<reference evidence="6 7" key="1">
    <citation type="submission" date="2018-12" db="EMBL/GenBank/DDBJ databases">
        <authorList>
            <person name="Grouzdev D.S."/>
            <person name="Krutkina M.S."/>
        </authorList>
    </citation>
    <scope>NUCLEOTIDE SEQUENCE [LARGE SCALE GENOMIC DNA]</scope>
    <source>
        <strain evidence="6 7">RmlP026</strain>
    </source>
</reference>
<evidence type="ECO:0000313" key="7">
    <source>
        <dbReference type="Proteomes" id="UP000290759"/>
    </source>
</evidence>
<dbReference type="GO" id="GO:0006865">
    <property type="term" value="P:amino acid transport"/>
    <property type="evidence" value="ECO:0007669"/>
    <property type="project" value="UniProtKB-KW"/>
</dbReference>
<keyword evidence="3" id="KW-0029">Amino-acid transport</keyword>
<reference evidence="6 7" key="2">
    <citation type="submission" date="2019-02" db="EMBL/GenBank/DDBJ databases">
        <title>'Lichenibacterium ramalinii' gen. nov. sp. nov., 'Lichenibacterium minor' gen. nov. sp. nov.</title>
        <authorList>
            <person name="Pankratov T."/>
        </authorList>
    </citation>
    <scope>NUCLEOTIDE SEQUENCE [LARGE SCALE GENOMIC DNA]</scope>
    <source>
        <strain evidence="6 7">RmlP026</strain>
    </source>
</reference>
<sequence>MRHAARLAFAFPVALLAAPALADIPDGTIKVGVLNDASGPFADQSGKGSVVAAQLAADDFAREAPGLKVQILYGDHGNKPDVGSAIVREWLDRDGVAAVTDAVNSGVALAINGVIADKHRTFLAANVGTSDLTGKFCKPTTVQWTFDTWAMGNAAARALTGVGARSVYFISFDYALGAALERDTAAAFKAMGGTVAGSVKHPLGTTDFSSYLLQAQGSGADAVAFADTGTALVDGVKQAAEFGVAPAQKLTGLFTQVTDVHAIGLPLAQGLLLTEAYYWDRDDASRAFAKRFAEKMPGRVPTENQAGVYSSVLAYLRAVKKADTIDGEAVVAEMKAKPIEDALFGTVTVRPDGRAVHAMYAYRVKAPGESTSEWDVYAPIATIPADGAFRPLADGGCPLVK</sequence>
<comment type="caution">
    <text evidence="6">The sequence shown here is derived from an EMBL/GenBank/DDBJ whole genome shotgun (WGS) entry which is preliminary data.</text>
</comment>
<dbReference type="InterPro" id="IPR028082">
    <property type="entry name" value="Peripla_BP_I"/>
</dbReference>
<dbReference type="InterPro" id="IPR028081">
    <property type="entry name" value="Leu-bd"/>
</dbReference>
<dbReference type="Proteomes" id="UP000290759">
    <property type="component" value="Unassembled WGS sequence"/>
</dbReference>
<dbReference type="RefSeq" id="WP_129223119.1">
    <property type="nucleotide sequence ID" value="NZ_QYBB01000002.1"/>
</dbReference>
<evidence type="ECO:0000256" key="4">
    <source>
        <dbReference type="SAM" id="SignalP"/>
    </source>
</evidence>